<dbReference type="OrthoDB" id="4174719at2"/>
<organism evidence="6 7">
    <name type="scientific">Simplicispira suum</name>
    <dbReference type="NCBI Taxonomy" id="2109915"/>
    <lineage>
        <taxon>Bacteria</taxon>
        <taxon>Pseudomonadati</taxon>
        <taxon>Pseudomonadota</taxon>
        <taxon>Betaproteobacteria</taxon>
        <taxon>Burkholderiales</taxon>
        <taxon>Comamonadaceae</taxon>
        <taxon>Simplicispira</taxon>
    </lineage>
</organism>
<dbReference type="InterPro" id="IPR036509">
    <property type="entry name" value="Met_Sox_Rdtase_MsrA_sf"/>
</dbReference>
<comment type="similarity">
    <text evidence="4">Belongs to the MsrA Met sulfoxide reductase family.</text>
</comment>
<dbReference type="EMBL" id="CP027669">
    <property type="protein sequence ID" value="AVO43287.1"/>
    <property type="molecule type" value="Genomic_DNA"/>
</dbReference>
<feature type="active site" evidence="4">
    <location>
        <position position="58"/>
    </location>
</feature>
<dbReference type="InterPro" id="IPR002569">
    <property type="entry name" value="Met_Sox_Rdtase_MsrA_dom"/>
</dbReference>
<dbReference type="Pfam" id="PF01625">
    <property type="entry name" value="PMSR"/>
    <property type="match status" value="1"/>
</dbReference>
<sequence>MRGPRIIALVALLSVLALLYAAFVSRAQPARLLPLPTGVSAAAPSQAQEASVVLAGGCFWGVQAVFQHTRGVLSAVSGYAGGEASQANYPAVSSGNSGHAEAVQVRYDPREITLGEILQVFFSVAHDPTEQGRQGPDFGPQYRSAVFYESTEQRDLAQTYIAQLDATGLLSAPIATEVTALTRFYRAEPGHQDYAARNPNTIYITTYDAPKLRNLQTLLPERYREEPVLVLK</sequence>
<accession>A0A2S0N5I4</accession>
<comment type="catalytic activity">
    <reaction evidence="3 4">
        <text>[thioredoxin]-disulfide + L-methionine + H2O = L-methionine (S)-S-oxide + [thioredoxin]-dithiol</text>
        <dbReference type="Rhea" id="RHEA:19993"/>
        <dbReference type="Rhea" id="RHEA-COMP:10698"/>
        <dbReference type="Rhea" id="RHEA-COMP:10700"/>
        <dbReference type="ChEBI" id="CHEBI:15377"/>
        <dbReference type="ChEBI" id="CHEBI:29950"/>
        <dbReference type="ChEBI" id="CHEBI:50058"/>
        <dbReference type="ChEBI" id="CHEBI:57844"/>
        <dbReference type="ChEBI" id="CHEBI:58772"/>
        <dbReference type="EC" id="1.8.4.11"/>
    </reaction>
</comment>
<dbReference type="PANTHER" id="PTHR43774:SF1">
    <property type="entry name" value="PEPTIDE METHIONINE SULFOXIDE REDUCTASE MSRA 2"/>
    <property type="match status" value="1"/>
</dbReference>
<dbReference type="NCBIfam" id="TIGR00401">
    <property type="entry name" value="msrA"/>
    <property type="match status" value="1"/>
</dbReference>
<dbReference type="HAMAP" id="MF_01401">
    <property type="entry name" value="MsrA"/>
    <property type="match status" value="1"/>
</dbReference>
<dbReference type="SUPFAM" id="SSF55068">
    <property type="entry name" value="Peptide methionine sulfoxide reductase"/>
    <property type="match status" value="1"/>
</dbReference>
<dbReference type="GO" id="GO:0033744">
    <property type="term" value="F:L-methionine:thioredoxin-disulfide S-oxidoreductase activity"/>
    <property type="evidence" value="ECO:0007669"/>
    <property type="project" value="RHEA"/>
</dbReference>
<gene>
    <name evidence="4 6" type="primary">msrA</name>
    <name evidence="6" type="ORF">C6571_14530</name>
</gene>
<dbReference type="Gene3D" id="3.30.1060.10">
    <property type="entry name" value="Peptide methionine sulphoxide reductase MsrA"/>
    <property type="match status" value="1"/>
</dbReference>
<evidence type="ECO:0000256" key="4">
    <source>
        <dbReference type="HAMAP-Rule" id="MF_01401"/>
    </source>
</evidence>
<name>A0A2S0N5I4_9BURK</name>
<dbReference type="EC" id="1.8.4.11" evidence="4"/>
<evidence type="ECO:0000259" key="5">
    <source>
        <dbReference type="Pfam" id="PF01625"/>
    </source>
</evidence>
<dbReference type="AlphaFoldDB" id="A0A2S0N5I4"/>
<keyword evidence="1 4" id="KW-0560">Oxidoreductase</keyword>
<comment type="function">
    <text evidence="4">Has an important function as a repair enzyme for proteins that have been inactivated by oxidation. Catalyzes the reversible oxidation-reduction of methionine sulfoxide in proteins to methionine.</text>
</comment>
<dbReference type="GO" id="GO:0008113">
    <property type="term" value="F:peptide-methionine (S)-S-oxide reductase activity"/>
    <property type="evidence" value="ECO:0007669"/>
    <property type="project" value="UniProtKB-UniRule"/>
</dbReference>
<comment type="catalytic activity">
    <reaction evidence="2 4">
        <text>L-methionyl-[protein] + [thioredoxin]-disulfide + H2O = L-methionyl-(S)-S-oxide-[protein] + [thioredoxin]-dithiol</text>
        <dbReference type="Rhea" id="RHEA:14217"/>
        <dbReference type="Rhea" id="RHEA-COMP:10698"/>
        <dbReference type="Rhea" id="RHEA-COMP:10700"/>
        <dbReference type="Rhea" id="RHEA-COMP:12313"/>
        <dbReference type="Rhea" id="RHEA-COMP:12315"/>
        <dbReference type="ChEBI" id="CHEBI:15377"/>
        <dbReference type="ChEBI" id="CHEBI:16044"/>
        <dbReference type="ChEBI" id="CHEBI:29950"/>
        <dbReference type="ChEBI" id="CHEBI:44120"/>
        <dbReference type="ChEBI" id="CHEBI:50058"/>
        <dbReference type="EC" id="1.8.4.11"/>
    </reaction>
</comment>
<evidence type="ECO:0000313" key="6">
    <source>
        <dbReference type="EMBL" id="AVO43287.1"/>
    </source>
</evidence>
<protein>
    <recommendedName>
        <fullName evidence="4">Peptide methionine sulfoxide reductase MsrA</fullName>
        <shortName evidence="4">Protein-methionine-S-oxide reductase</shortName>
        <ecNumber evidence="4">1.8.4.11</ecNumber>
    </recommendedName>
    <alternativeName>
        <fullName evidence="4">Peptide-methionine (S)-S-oxide reductase</fullName>
        <shortName evidence="4">Peptide Met(O) reductase</shortName>
    </alternativeName>
</protein>
<keyword evidence="7" id="KW-1185">Reference proteome</keyword>
<dbReference type="PANTHER" id="PTHR43774">
    <property type="entry name" value="PEPTIDE METHIONINE SULFOXIDE REDUCTASE"/>
    <property type="match status" value="1"/>
</dbReference>
<dbReference type="Proteomes" id="UP000239326">
    <property type="component" value="Chromosome"/>
</dbReference>
<proteinExistence type="inferred from homology"/>
<reference evidence="6 7" key="1">
    <citation type="submission" date="2018-03" db="EMBL/GenBank/DDBJ databases">
        <title>Genome sequencing of Simplicispira sp.</title>
        <authorList>
            <person name="Kim S.-J."/>
            <person name="Heo J."/>
            <person name="Kwon S.-W."/>
        </authorList>
    </citation>
    <scope>NUCLEOTIDE SEQUENCE [LARGE SCALE GENOMIC DNA]</scope>
    <source>
        <strain evidence="6 7">SC1-8</strain>
    </source>
</reference>
<evidence type="ECO:0000256" key="3">
    <source>
        <dbReference type="ARBA" id="ARBA00048782"/>
    </source>
</evidence>
<evidence type="ECO:0000313" key="7">
    <source>
        <dbReference type="Proteomes" id="UP000239326"/>
    </source>
</evidence>
<evidence type="ECO:0000256" key="2">
    <source>
        <dbReference type="ARBA" id="ARBA00047806"/>
    </source>
</evidence>
<feature type="domain" description="Peptide methionine sulphoxide reductase MsrA" evidence="5">
    <location>
        <begin position="52"/>
        <end position="203"/>
    </location>
</feature>
<evidence type="ECO:0000256" key="1">
    <source>
        <dbReference type="ARBA" id="ARBA00023002"/>
    </source>
</evidence>
<dbReference type="KEGG" id="simp:C6571_14530"/>